<comment type="subcellular location">
    <subcellularLocation>
        <location evidence="1">Membrane</location>
        <topology evidence="1">Multi-pass membrane protein</topology>
    </subcellularLocation>
</comment>
<organism evidence="15 16">
    <name type="scientific">Ranatra chinensis</name>
    <dbReference type="NCBI Taxonomy" id="642074"/>
    <lineage>
        <taxon>Eukaryota</taxon>
        <taxon>Metazoa</taxon>
        <taxon>Ecdysozoa</taxon>
        <taxon>Arthropoda</taxon>
        <taxon>Hexapoda</taxon>
        <taxon>Insecta</taxon>
        <taxon>Pterygota</taxon>
        <taxon>Neoptera</taxon>
        <taxon>Paraneoptera</taxon>
        <taxon>Hemiptera</taxon>
        <taxon>Heteroptera</taxon>
        <taxon>Panheteroptera</taxon>
        <taxon>Nepomorpha</taxon>
        <taxon>Nepidae</taxon>
        <taxon>Ranatrinae</taxon>
        <taxon>Ranatra</taxon>
    </lineage>
</organism>
<dbReference type="EMBL" id="JBFDAA010000017">
    <property type="protein sequence ID" value="KAL1116426.1"/>
    <property type="molecule type" value="Genomic_DNA"/>
</dbReference>
<feature type="domain" description="Ionotropic glutamate receptor C-terminal" evidence="14">
    <location>
        <begin position="2"/>
        <end position="55"/>
    </location>
</feature>
<evidence type="ECO:0000256" key="11">
    <source>
        <dbReference type="ARBA" id="ARBA00023303"/>
    </source>
</evidence>
<evidence type="ECO:0000256" key="1">
    <source>
        <dbReference type="ARBA" id="ARBA00004141"/>
    </source>
</evidence>
<dbReference type="GO" id="GO:0034220">
    <property type="term" value="P:monoatomic ion transmembrane transport"/>
    <property type="evidence" value="ECO:0007669"/>
    <property type="project" value="UniProtKB-KW"/>
</dbReference>
<evidence type="ECO:0000256" key="4">
    <source>
        <dbReference type="ARBA" id="ARBA00022692"/>
    </source>
</evidence>
<comment type="caution">
    <text evidence="15">The sequence shown here is derived from an EMBL/GenBank/DDBJ whole genome shotgun (WGS) entry which is preliminary data.</text>
</comment>
<dbReference type="GO" id="GO:0016020">
    <property type="term" value="C:membrane"/>
    <property type="evidence" value="ECO:0007669"/>
    <property type="project" value="UniProtKB-SubCell"/>
</dbReference>
<gene>
    <name evidence="15" type="ORF">AAG570_004900</name>
</gene>
<dbReference type="Gene3D" id="1.10.287.70">
    <property type="match status" value="1"/>
</dbReference>
<keyword evidence="5 12" id="KW-1133">Transmembrane helix</keyword>
<keyword evidence="3" id="KW-0813">Transport</keyword>
<dbReference type="SUPFAM" id="SSF53850">
    <property type="entry name" value="Periplasmic binding protein-like II"/>
    <property type="match status" value="1"/>
</dbReference>
<evidence type="ECO:0000256" key="5">
    <source>
        <dbReference type="ARBA" id="ARBA00022989"/>
    </source>
</evidence>
<dbReference type="PANTHER" id="PTHR18966">
    <property type="entry name" value="IONOTROPIC GLUTAMATE RECEPTOR"/>
    <property type="match status" value="1"/>
</dbReference>
<feature type="signal peptide" evidence="13">
    <location>
        <begin position="1"/>
        <end position="18"/>
    </location>
</feature>
<dbReference type="InterPro" id="IPR001320">
    <property type="entry name" value="Iontro_rcpt_C"/>
</dbReference>
<dbReference type="AlphaFoldDB" id="A0ABD0XYW3"/>
<dbReference type="Proteomes" id="UP001558652">
    <property type="component" value="Unassembled WGS sequence"/>
</dbReference>
<keyword evidence="4 12" id="KW-0812">Transmembrane</keyword>
<dbReference type="InterPro" id="IPR015683">
    <property type="entry name" value="Ionotropic_Glu_rcpt"/>
</dbReference>
<keyword evidence="10" id="KW-1071">Ligand-gated ion channel</keyword>
<keyword evidence="8" id="KW-0675">Receptor</keyword>
<keyword evidence="16" id="KW-1185">Reference proteome</keyword>
<evidence type="ECO:0000259" key="14">
    <source>
        <dbReference type="Pfam" id="PF00060"/>
    </source>
</evidence>
<evidence type="ECO:0000256" key="10">
    <source>
        <dbReference type="ARBA" id="ARBA00023286"/>
    </source>
</evidence>
<accession>A0ABD0XYW3</accession>
<evidence type="ECO:0000256" key="13">
    <source>
        <dbReference type="SAM" id="SignalP"/>
    </source>
</evidence>
<proteinExistence type="inferred from homology"/>
<evidence type="ECO:0000313" key="16">
    <source>
        <dbReference type="Proteomes" id="UP001558652"/>
    </source>
</evidence>
<dbReference type="FunFam" id="3.40.190.10:FF:000324">
    <property type="entry name" value="Predicted protein"/>
    <property type="match status" value="1"/>
</dbReference>
<keyword evidence="11" id="KW-0407">Ion channel</keyword>
<evidence type="ECO:0000256" key="2">
    <source>
        <dbReference type="ARBA" id="ARBA00008685"/>
    </source>
</evidence>
<comment type="similarity">
    <text evidence="2">Belongs to the glutamate-gated ion channel (TC 1.A.10.1) family.</text>
</comment>
<evidence type="ECO:0000256" key="3">
    <source>
        <dbReference type="ARBA" id="ARBA00022448"/>
    </source>
</evidence>
<protein>
    <recommendedName>
        <fullName evidence="14">Ionotropic glutamate receptor C-terminal domain-containing protein</fullName>
    </recommendedName>
</protein>
<evidence type="ECO:0000313" key="15">
    <source>
        <dbReference type="EMBL" id="KAL1116426.1"/>
    </source>
</evidence>
<dbReference type="Gene3D" id="3.40.190.10">
    <property type="entry name" value="Periplasmic binding protein-like II"/>
    <property type="match status" value="1"/>
</dbReference>
<feature type="chain" id="PRO_5044761234" description="Ionotropic glutamate receptor C-terminal domain-containing protein" evidence="13">
    <location>
        <begin position="19"/>
        <end position="271"/>
    </location>
</feature>
<evidence type="ECO:0000256" key="7">
    <source>
        <dbReference type="ARBA" id="ARBA00023136"/>
    </source>
</evidence>
<evidence type="ECO:0000256" key="8">
    <source>
        <dbReference type="ARBA" id="ARBA00023170"/>
    </source>
</evidence>
<keyword evidence="13" id="KW-0732">Signal</keyword>
<name>A0ABD0XYW3_9HEMI</name>
<reference evidence="15 16" key="1">
    <citation type="submission" date="2024-07" db="EMBL/GenBank/DDBJ databases">
        <title>Chromosome-level genome assembly of the water stick insect Ranatra chinensis (Heteroptera: Nepidae).</title>
        <authorList>
            <person name="Liu X."/>
        </authorList>
    </citation>
    <scope>NUCLEOTIDE SEQUENCE [LARGE SCALE GENOMIC DNA]</scope>
    <source>
        <strain evidence="15">Cailab_2021Rc</strain>
        <tissue evidence="15">Muscle</tissue>
    </source>
</reference>
<evidence type="ECO:0000256" key="12">
    <source>
        <dbReference type="SAM" id="Phobius"/>
    </source>
</evidence>
<keyword evidence="9" id="KW-0325">Glycoprotein</keyword>
<keyword evidence="6" id="KW-0406">Ion transport</keyword>
<dbReference type="Pfam" id="PF00060">
    <property type="entry name" value="Lig_chan"/>
    <property type="match status" value="1"/>
</dbReference>
<keyword evidence="7 12" id="KW-0472">Membrane</keyword>
<evidence type="ECO:0000256" key="6">
    <source>
        <dbReference type="ARBA" id="ARBA00023065"/>
    </source>
</evidence>
<feature type="transmembrane region" description="Helical" evidence="12">
    <location>
        <begin position="34"/>
        <end position="58"/>
    </location>
</feature>
<evidence type="ECO:0000256" key="9">
    <source>
        <dbReference type="ARBA" id="ARBA00023180"/>
    </source>
</evidence>
<sequence length="271" mass="29760">MSSALWVCWGLLCGHLVAFKAPKSWPNKFLINVWGGFSVIFVASYTANIAALIAGLFFHSATATYHDNSLDGVCFLRPESLRPPMVGLDSGCTDVPHRSPQTASGQLGTLDWSLSGRGCGTSARGRVISVGQWTGGEIQHLHKRDRIRALRNNTGPPSPPSTRRRLLWQRVGAPKASAADYYVHRANQLLWEHMQRHAVTDVATGVQYLKNGTLDILIADTPILDYYRATDQGCKLQKIGDAINEDTYAIGMTKGFPLKVTASRWEAIPND</sequence>